<dbReference type="EMBL" id="CAHIKZ030004049">
    <property type="protein sequence ID" value="CAE1306633.1"/>
    <property type="molecule type" value="Genomic_DNA"/>
</dbReference>
<dbReference type="InterPro" id="IPR036397">
    <property type="entry name" value="RNaseH_sf"/>
</dbReference>
<gene>
    <name evidence="1" type="ORF">SPHA_58820</name>
</gene>
<dbReference type="OrthoDB" id="6288240at2759"/>
<evidence type="ECO:0000313" key="2">
    <source>
        <dbReference type="Proteomes" id="UP000597762"/>
    </source>
</evidence>
<dbReference type="PANTHER" id="PTHR47326">
    <property type="entry name" value="TRANSPOSABLE ELEMENT TC3 TRANSPOSASE-LIKE PROTEIN"/>
    <property type="match status" value="1"/>
</dbReference>
<dbReference type="AlphaFoldDB" id="A0A812DS31"/>
<dbReference type="Proteomes" id="UP000597762">
    <property type="component" value="Unassembled WGS sequence"/>
</dbReference>
<keyword evidence="2" id="KW-1185">Reference proteome</keyword>
<proteinExistence type="predicted"/>
<organism evidence="1 2">
    <name type="scientific">Acanthosepion pharaonis</name>
    <name type="common">Pharaoh cuttlefish</name>
    <name type="synonym">Sepia pharaonis</name>
    <dbReference type="NCBI Taxonomy" id="158019"/>
    <lineage>
        <taxon>Eukaryota</taxon>
        <taxon>Metazoa</taxon>
        <taxon>Spiralia</taxon>
        <taxon>Lophotrochozoa</taxon>
        <taxon>Mollusca</taxon>
        <taxon>Cephalopoda</taxon>
        <taxon>Coleoidea</taxon>
        <taxon>Decapodiformes</taxon>
        <taxon>Sepiida</taxon>
        <taxon>Sepiina</taxon>
        <taxon>Sepiidae</taxon>
        <taxon>Acanthosepion</taxon>
    </lineage>
</organism>
<name>A0A812DS31_ACAPH</name>
<evidence type="ECO:0000313" key="1">
    <source>
        <dbReference type="EMBL" id="CAE1306633.1"/>
    </source>
</evidence>
<evidence type="ECO:0008006" key="3">
    <source>
        <dbReference type="Google" id="ProtNLM"/>
    </source>
</evidence>
<comment type="caution">
    <text evidence="1">The sequence shown here is derived from an EMBL/GenBank/DDBJ whole genome shotgun (WGS) entry which is preliminary data.</text>
</comment>
<accession>A0A812DS31</accession>
<protein>
    <recommendedName>
        <fullName evidence="3">Transposase</fullName>
    </recommendedName>
</protein>
<sequence>MLIMNASKESRKVRAAALVNKLKYGSAGMLRFFSDTKIPSSIMVLGIISSEGDIMPLFFFQKGLRVTAEIYQEVLRSVVKPWMDEIATGRPNIFQHDSAPAHKAKTTQAWLLNNVPHHWSLDLCPPSSPDYKLLYFFWSVIKVDSLKAAIVEAFITIDKDMVAKACDSFRTRLEMLVAAGRPPHPTANHFISSGA</sequence>
<dbReference type="PANTHER" id="PTHR47326:SF1">
    <property type="entry name" value="HTH PSQ-TYPE DOMAIN-CONTAINING PROTEIN"/>
    <property type="match status" value="1"/>
</dbReference>
<reference evidence="1" key="1">
    <citation type="submission" date="2021-01" db="EMBL/GenBank/DDBJ databases">
        <authorList>
            <person name="Li R."/>
            <person name="Bekaert M."/>
        </authorList>
    </citation>
    <scope>NUCLEOTIDE SEQUENCE</scope>
    <source>
        <strain evidence="1">Farmed</strain>
    </source>
</reference>
<dbReference type="Gene3D" id="3.30.420.10">
    <property type="entry name" value="Ribonuclease H-like superfamily/Ribonuclease H"/>
    <property type="match status" value="1"/>
</dbReference>
<dbReference type="GO" id="GO:0003676">
    <property type="term" value="F:nucleic acid binding"/>
    <property type="evidence" value="ECO:0007669"/>
    <property type="project" value="InterPro"/>
</dbReference>